<feature type="compositionally biased region" description="Basic and acidic residues" evidence="1">
    <location>
        <begin position="102"/>
        <end position="113"/>
    </location>
</feature>
<evidence type="ECO:0000313" key="2">
    <source>
        <dbReference type="EMBL" id="SCS49556.1"/>
    </source>
</evidence>
<reference evidence="3 5" key="2">
    <citation type="submission" date="2016-09" db="EMBL/GenBank/DDBJ databases">
        <authorList>
            <consortium name="Pathogen Informatics"/>
        </authorList>
    </citation>
    <scope>NUCLEOTIDE SEQUENCE [LARGE SCALE GENOMIC DNA]</scope>
    <source>
        <strain evidence="3 5">82B</strain>
    </source>
</reference>
<dbReference type="Gene3D" id="1.20.120.570">
    <property type="entry name" value="YkyA-like"/>
    <property type="match status" value="1"/>
</dbReference>
<organism evidence="3 5">
    <name type="scientific">Staphylococcus caeli</name>
    <dbReference type="NCBI Taxonomy" id="2201815"/>
    <lineage>
        <taxon>Bacteria</taxon>
        <taxon>Bacillati</taxon>
        <taxon>Bacillota</taxon>
        <taxon>Bacilli</taxon>
        <taxon>Bacillales</taxon>
        <taxon>Staphylococcaceae</taxon>
        <taxon>Staphylococcus</taxon>
    </lineage>
</organism>
<name>A0A1D4IJR2_9STAP</name>
<dbReference type="InterPro" id="IPR036785">
    <property type="entry name" value="YkyA-like_sf"/>
</dbReference>
<keyword evidence="3" id="KW-0449">Lipoprotein</keyword>
<reference evidence="2 4" key="1">
    <citation type="submission" date="2016-09" db="EMBL/GenBank/DDBJ databases">
        <authorList>
            <consortium name="Pathogen Informatics"/>
            <person name="Sun Q."/>
            <person name="Inoue M."/>
        </authorList>
    </citation>
    <scope>NUCLEOTIDE SEQUENCE [LARGE SCALE GENOMIC DNA]</scope>
    <source>
        <strain evidence="2 4">82C</strain>
    </source>
</reference>
<dbReference type="Pfam" id="PF10368">
    <property type="entry name" value="YkyA"/>
    <property type="match status" value="1"/>
</dbReference>
<dbReference type="EMBL" id="FMPI01000003">
    <property type="protein sequence ID" value="SCS49556.1"/>
    <property type="molecule type" value="Genomic_DNA"/>
</dbReference>
<evidence type="ECO:0000313" key="3">
    <source>
        <dbReference type="EMBL" id="SCS93788.1"/>
    </source>
</evidence>
<dbReference type="InterPro" id="IPR019454">
    <property type="entry name" value="Lipoprot_YkyA-like"/>
</dbReference>
<evidence type="ECO:0000256" key="1">
    <source>
        <dbReference type="SAM" id="MobiDB-lite"/>
    </source>
</evidence>
<protein>
    <submittedName>
        <fullName evidence="2 3">Lipoprotein</fullName>
    </submittedName>
</protein>
<dbReference type="RefSeq" id="WP_069994816.1">
    <property type="nucleotide sequence ID" value="NZ_FMPG01000004.1"/>
</dbReference>
<sequence length="208" mass="23699">MKLKYGIGAVIASTLLVAGCTTDKGEIKDYNAQVQKAFDEEKTVSSVGKKLNKLEQDKQKLVKKINGKNQQKVKETSGKVVDNVEEREKEFKKEEKAIDESEKQFKKAGKHLDNINNKQKKKEVKDLDDALKAKYKAHDEYAKAYKNIMSKEKAMFEYTAGDQVEQAQIDKKSEAVSKAYKDMNKAFKKYSKAMNKVNKEKEEVDSIS</sequence>
<gene>
    <name evidence="3" type="ORF">SAMEA2297795_01431</name>
    <name evidence="2" type="ORF">SAMEA2297796_00588</name>
</gene>
<keyword evidence="4" id="KW-1185">Reference proteome</keyword>
<proteinExistence type="predicted"/>
<dbReference type="SUPFAM" id="SSF140423">
    <property type="entry name" value="MW0975(SA0943)-like"/>
    <property type="match status" value="1"/>
</dbReference>
<feature type="region of interest" description="Disordered" evidence="1">
    <location>
        <begin position="102"/>
        <end position="121"/>
    </location>
</feature>
<dbReference type="OrthoDB" id="2414178at2"/>
<dbReference type="Proteomes" id="UP000095768">
    <property type="component" value="Unassembled WGS sequence"/>
</dbReference>
<dbReference type="Proteomes" id="UP000095412">
    <property type="component" value="Unassembled WGS sequence"/>
</dbReference>
<dbReference type="PROSITE" id="PS51257">
    <property type="entry name" value="PROKAR_LIPOPROTEIN"/>
    <property type="match status" value="1"/>
</dbReference>
<evidence type="ECO:0000313" key="5">
    <source>
        <dbReference type="Proteomes" id="UP000095768"/>
    </source>
</evidence>
<dbReference type="EMBL" id="FMPG01000004">
    <property type="protein sequence ID" value="SCS93788.1"/>
    <property type="molecule type" value="Genomic_DNA"/>
</dbReference>
<evidence type="ECO:0000313" key="4">
    <source>
        <dbReference type="Proteomes" id="UP000095412"/>
    </source>
</evidence>
<dbReference type="AlphaFoldDB" id="A0A1D4IJR2"/>
<accession>A0A1D4IJR2</accession>